<comment type="caution">
    <text evidence="1">The sequence shown here is derived from an EMBL/GenBank/DDBJ whole genome shotgun (WGS) entry which is preliminary data.</text>
</comment>
<dbReference type="EMBL" id="JYDH01000007">
    <property type="protein sequence ID" value="KRY41500.1"/>
    <property type="molecule type" value="Genomic_DNA"/>
</dbReference>
<dbReference type="Proteomes" id="UP000054776">
    <property type="component" value="Unassembled WGS sequence"/>
</dbReference>
<reference evidence="1 2" key="1">
    <citation type="submission" date="2015-01" db="EMBL/GenBank/DDBJ databases">
        <title>Evolution of Trichinella species and genotypes.</title>
        <authorList>
            <person name="Korhonen P.K."/>
            <person name="Edoardo P."/>
            <person name="Giuseppe L.R."/>
            <person name="Gasser R.B."/>
        </authorList>
    </citation>
    <scope>NUCLEOTIDE SEQUENCE [LARGE SCALE GENOMIC DNA]</scope>
    <source>
        <strain evidence="1">ISS3</strain>
    </source>
</reference>
<evidence type="ECO:0000313" key="1">
    <source>
        <dbReference type="EMBL" id="KRY41500.1"/>
    </source>
</evidence>
<sequence>MDESISQNVPLSSPAYLAFLGCNTSFCLMFNSAGGCYLQITEFSMSVLVVYNKRSVGLDKKNVGLERAGWNWHLGLFYDLETVFQRHLFEKGQDCVMALDYQAVICRTPLANVCQSFGGTLAKPAFFHAEAAPHYEVSSAGTAVCQPGVSNSVSRKFVPSTALVRLEKALVPFFLVDAPSNFNNFRVTGDVPPFNEEFSNPFREGVRRSSHLGECLLPAEEGKLLEGSKSHSTVSRGYVKDISAHTSFH</sequence>
<dbReference type="InParanoid" id="E5SGJ4"/>
<dbReference type="HOGENOM" id="CLU_1116987_0_0_1"/>
<evidence type="ECO:0000313" key="2">
    <source>
        <dbReference type="Proteomes" id="UP000054776"/>
    </source>
</evidence>
<gene>
    <name evidence="1" type="ORF">T01_14737</name>
</gene>
<accession>E5SGJ4</accession>
<organism evidence="1 2">
    <name type="scientific">Trichinella spiralis</name>
    <name type="common">Trichina worm</name>
    <dbReference type="NCBI Taxonomy" id="6334"/>
    <lineage>
        <taxon>Eukaryota</taxon>
        <taxon>Metazoa</taxon>
        <taxon>Ecdysozoa</taxon>
        <taxon>Nematoda</taxon>
        <taxon>Enoplea</taxon>
        <taxon>Dorylaimia</taxon>
        <taxon>Trichinellida</taxon>
        <taxon>Trichinellidae</taxon>
        <taxon>Trichinella</taxon>
    </lineage>
</organism>
<dbReference type="OrthoDB" id="10297032at2759"/>
<dbReference type="RefSeq" id="XP_003378675.1">
    <property type="nucleotide sequence ID" value="XM_003378627.1"/>
</dbReference>
<protein>
    <submittedName>
        <fullName evidence="1">Uncharacterized protein</fullName>
    </submittedName>
</protein>
<dbReference type="AlphaFoldDB" id="E5SGJ4"/>
<dbReference type="KEGG" id="tsp:Tsp_06595"/>
<name>E5SGJ4_TRISP</name>
<keyword evidence="2" id="KW-1185">Reference proteome</keyword>
<proteinExistence type="predicted"/>